<keyword evidence="2" id="KW-0812">Transmembrane</keyword>
<reference evidence="3" key="1">
    <citation type="submission" date="2022-07" db="EMBL/GenBank/DDBJ databases">
        <authorList>
            <person name="Wu T."/>
        </authorList>
    </citation>
    <scope>NUCLEOTIDE SEQUENCE</scope>
    <source>
        <strain evidence="3">SD-1</strain>
    </source>
</reference>
<dbReference type="AlphaFoldDB" id="A0AAX3ECT4"/>
<gene>
    <name evidence="3" type="ORF">NL394_12470</name>
</gene>
<dbReference type="Proteomes" id="UP001163293">
    <property type="component" value="Chromosome"/>
</dbReference>
<keyword evidence="2" id="KW-0472">Membrane</keyword>
<evidence type="ECO:0000313" key="4">
    <source>
        <dbReference type="Proteomes" id="UP001163293"/>
    </source>
</evidence>
<organism evidence="3 4">
    <name type="scientific">Paenarthrobacter ureafaciens</name>
    <dbReference type="NCBI Taxonomy" id="37931"/>
    <lineage>
        <taxon>Bacteria</taxon>
        <taxon>Bacillati</taxon>
        <taxon>Actinomycetota</taxon>
        <taxon>Actinomycetes</taxon>
        <taxon>Micrococcales</taxon>
        <taxon>Micrococcaceae</taxon>
        <taxon>Paenarthrobacter</taxon>
    </lineage>
</organism>
<protein>
    <submittedName>
        <fullName evidence="3">Uncharacterized protein</fullName>
    </submittedName>
</protein>
<proteinExistence type="predicted"/>
<feature type="region of interest" description="Disordered" evidence="1">
    <location>
        <begin position="1"/>
        <end position="20"/>
    </location>
</feature>
<accession>A0AAX3ECT4</accession>
<evidence type="ECO:0000313" key="3">
    <source>
        <dbReference type="EMBL" id="UYV95900.1"/>
    </source>
</evidence>
<name>A0AAX3ECT4_PAEUR</name>
<keyword evidence="2" id="KW-1133">Transmembrane helix</keyword>
<evidence type="ECO:0000256" key="2">
    <source>
        <dbReference type="SAM" id="Phobius"/>
    </source>
</evidence>
<dbReference type="EMBL" id="CP101185">
    <property type="protein sequence ID" value="UYV95900.1"/>
    <property type="molecule type" value="Genomic_DNA"/>
</dbReference>
<sequence length="56" mass="6000">MTNLGSNPDNGSTDSRETPRHRTPLWVKGFLIAAAVLVVVFAVVHLSGGMVMNHTP</sequence>
<keyword evidence="4" id="KW-1185">Reference proteome</keyword>
<dbReference type="RefSeq" id="WP_168529610.1">
    <property type="nucleotide sequence ID" value="NZ_CP043010.1"/>
</dbReference>
<evidence type="ECO:0000256" key="1">
    <source>
        <dbReference type="SAM" id="MobiDB-lite"/>
    </source>
</evidence>
<feature type="transmembrane region" description="Helical" evidence="2">
    <location>
        <begin position="25"/>
        <end position="46"/>
    </location>
</feature>
<feature type="compositionally biased region" description="Polar residues" evidence="1">
    <location>
        <begin position="1"/>
        <end position="13"/>
    </location>
</feature>